<protein>
    <recommendedName>
        <fullName evidence="3">Beta-glucanase</fullName>
        <ecNumber evidence="2">3.2.1.73</ecNumber>
    </recommendedName>
    <alternativeName>
        <fullName evidence="8">1,3-1,4-beta-D-glucan 4-glucanohydrolase</fullName>
    </alternativeName>
    <alternativeName>
        <fullName evidence="7">Endo-beta-1,3-1,4 glucanase</fullName>
    </alternativeName>
    <alternativeName>
        <fullName evidence="6">Lichenase</fullName>
    </alternativeName>
</protein>
<dbReference type="GO" id="GO:0005975">
    <property type="term" value="P:carbohydrate metabolic process"/>
    <property type="evidence" value="ECO:0007669"/>
    <property type="project" value="InterPro"/>
</dbReference>
<keyword evidence="4" id="KW-0378">Hydrolase</keyword>
<evidence type="ECO:0000256" key="1">
    <source>
        <dbReference type="ARBA" id="ARBA00000481"/>
    </source>
</evidence>
<evidence type="ECO:0000256" key="5">
    <source>
        <dbReference type="ARBA" id="ARBA00023295"/>
    </source>
</evidence>
<feature type="active site" description="Nucleophile" evidence="9">
    <location>
        <position position="117"/>
    </location>
</feature>
<dbReference type="InterPro" id="IPR044791">
    <property type="entry name" value="Beta-glucanase/XTH"/>
</dbReference>
<proteinExistence type="predicted"/>
<feature type="domain" description="GH16" evidence="11">
    <location>
        <begin position="16"/>
        <end position="221"/>
    </location>
</feature>
<dbReference type="EC" id="3.2.1.73" evidence="2"/>
<evidence type="ECO:0000313" key="12">
    <source>
        <dbReference type="EMBL" id="CAA9487662.1"/>
    </source>
</evidence>
<evidence type="ECO:0000256" key="3">
    <source>
        <dbReference type="ARBA" id="ARBA00014569"/>
    </source>
</evidence>
<dbReference type="SUPFAM" id="SSF49899">
    <property type="entry name" value="Concanavalin A-like lectins/glucanases"/>
    <property type="match status" value="1"/>
</dbReference>
<dbReference type="GO" id="GO:0042972">
    <property type="term" value="F:licheninase activity"/>
    <property type="evidence" value="ECO:0007669"/>
    <property type="project" value="UniProtKB-EC"/>
</dbReference>
<name>A0A6J4S374_9ACTN</name>
<dbReference type="PRINTS" id="PR00737">
    <property type="entry name" value="GLHYDRLASE16"/>
</dbReference>
<dbReference type="InterPro" id="IPR008264">
    <property type="entry name" value="Beta_glucanase"/>
</dbReference>
<evidence type="ECO:0000256" key="8">
    <source>
        <dbReference type="ARBA" id="ARBA00031665"/>
    </source>
</evidence>
<accession>A0A6J4S374</accession>
<evidence type="ECO:0000256" key="6">
    <source>
        <dbReference type="ARBA" id="ARBA00029722"/>
    </source>
</evidence>
<feature type="active site" description="Proton donor" evidence="9">
    <location>
        <position position="121"/>
    </location>
</feature>
<dbReference type="Gene3D" id="2.60.120.200">
    <property type="match status" value="1"/>
</dbReference>
<sequence length="221" mass="25180">MRGVWVLFAVGVAQVLLFAGMAQAVGASFFDDFLTFDESRWTKTEHDLGRSHLNPANVEVVDGNARFKIPGRTLQGAEIRSDELYHHGVYSSRMKLPHAPSSITGFFLYRPPDHEREIDIEVFNDSSRRVLFTTYSGGRQTHTVTKQLPFDPTAGYHTYAFRYDAGLARFVVDGNVMQTWKTGVPKGSMYLYTNLWFPTWLDGKKPLVDSYLHVDWTRYSG</sequence>
<dbReference type="PROSITE" id="PS51762">
    <property type="entry name" value="GH16_2"/>
    <property type="match status" value="1"/>
</dbReference>
<reference evidence="12" key="1">
    <citation type="submission" date="2020-02" db="EMBL/GenBank/DDBJ databases">
        <authorList>
            <person name="Meier V. D."/>
        </authorList>
    </citation>
    <scope>NUCLEOTIDE SEQUENCE</scope>
    <source>
        <strain evidence="12">AVDCRST_MAG25</strain>
    </source>
</reference>
<dbReference type="InterPro" id="IPR000757">
    <property type="entry name" value="Beta-glucanase-like"/>
</dbReference>
<keyword evidence="5" id="KW-0326">Glycosidase</keyword>
<dbReference type="PANTHER" id="PTHR31062">
    <property type="entry name" value="XYLOGLUCAN ENDOTRANSGLUCOSYLASE/HYDROLASE PROTEIN 8-RELATED"/>
    <property type="match status" value="1"/>
</dbReference>
<gene>
    <name evidence="12" type="ORF">AVDCRST_MAG25-3184</name>
</gene>
<dbReference type="Pfam" id="PF00722">
    <property type="entry name" value="Glyco_hydro_16"/>
    <property type="match status" value="1"/>
</dbReference>
<evidence type="ECO:0000256" key="9">
    <source>
        <dbReference type="PIRSR" id="PIRSR608264-1"/>
    </source>
</evidence>
<evidence type="ECO:0000256" key="7">
    <source>
        <dbReference type="ARBA" id="ARBA00029771"/>
    </source>
</evidence>
<evidence type="ECO:0000256" key="4">
    <source>
        <dbReference type="ARBA" id="ARBA00022801"/>
    </source>
</evidence>
<comment type="catalytic activity">
    <reaction evidence="1">
        <text>Hydrolysis of (1-&gt;4)-beta-D-glucosidic linkages in beta-D-glucans containing (1-&gt;3)- and (1-&gt;4)-bonds.</text>
        <dbReference type="EC" id="3.2.1.73"/>
    </reaction>
</comment>
<organism evidence="12">
    <name type="scientific">uncultured Rubrobacteraceae bacterium</name>
    <dbReference type="NCBI Taxonomy" id="349277"/>
    <lineage>
        <taxon>Bacteria</taxon>
        <taxon>Bacillati</taxon>
        <taxon>Actinomycetota</taxon>
        <taxon>Rubrobacteria</taxon>
        <taxon>Rubrobacterales</taxon>
        <taxon>Rubrobacteraceae</taxon>
        <taxon>environmental samples</taxon>
    </lineage>
</organism>
<evidence type="ECO:0000256" key="10">
    <source>
        <dbReference type="SAM" id="SignalP"/>
    </source>
</evidence>
<feature type="chain" id="PRO_5026775769" description="Beta-glucanase" evidence="10">
    <location>
        <begin position="25"/>
        <end position="221"/>
    </location>
</feature>
<dbReference type="AlphaFoldDB" id="A0A6J4S374"/>
<keyword evidence="10" id="KW-0732">Signal</keyword>
<feature type="signal peptide" evidence="10">
    <location>
        <begin position="1"/>
        <end position="24"/>
    </location>
</feature>
<dbReference type="CDD" id="cd00413">
    <property type="entry name" value="Glyco_hydrolase_16"/>
    <property type="match status" value="1"/>
</dbReference>
<evidence type="ECO:0000259" key="11">
    <source>
        <dbReference type="PROSITE" id="PS51762"/>
    </source>
</evidence>
<evidence type="ECO:0000256" key="2">
    <source>
        <dbReference type="ARBA" id="ARBA00012690"/>
    </source>
</evidence>
<dbReference type="InterPro" id="IPR013320">
    <property type="entry name" value="ConA-like_dom_sf"/>
</dbReference>
<dbReference type="EMBL" id="CADCVI010000211">
    <property type="protein sequence ID" value="CAA9487662.1"/>
    <property type="molecule type" value="Genomic_DNA"/>
</dbReference>